<evidence type="ECO:0000256" key="1">
    <source>
        <dbReference type="SAM" id="MobiDB-lite"/>
    </source>
</evidence>
<proteinExistence type="predicted"/>
<reference evidence="2 3" key="1">
    <citation type="submission" date="2014-04" db="EMBL/GenBank/DDBJ databases">
        <authorList>
            <consortium name="DOE Joint Genome Institute"/>
            <person name="Kuo A."/>
            <person name="Zuccaro A."/>
            <person name="Kohler A."/>
            <person name="Nagy L.G."/>
            <person name="Floudas D."/>
            <person name="Copeland A."/>
            <person name="Barry K.W."/>
            <person name="Cichocki N."/>
            <person name="Veneault-Fourrey C."/>
            <person name="LaButti K."/>
            <person name="Lindquist E.A."/>
            <person name="Lipzen A."/>
            <person name="Lundell T."/>
            <person name="Morin E."/>
            <person name="Murat C."/>
            <person name="Sun H."/>
            <person name="Tunlid A."/>
            <person name="Henrissat B."/>
            <person name="Grigoriev I.V."/>
            <person name="Hibbett D.S."/>
            <person name="Martin F."/>
            <person name="Nordberg H.P."/>
            <person name="Cantor M.N."/>
            <person name="Hua S.X."/>
        </authorList>
    </citation>
    <scope>NUCLEOTIDE SEQUENCE [LARGE SCALE GENOMIC DNA]</scope>
    <source>
        <strain evidence="2 3">MAFF 305830</strain>
    </source>
</reference>
<name>A0A0C3B735_SERVB</name>
<evidence type="ECO:0000313" key="2">
    <source>
        <dbReference type="EMBL" id="KIM27286.1"/>
    </source>
</evidence>
<feature type="compositionally biased region" description="Basic and acidic residues" evidence="1">
    <location>
        <begin position="291"/>
        <end position="311"/>
    </location>
</feature>
<sequence length="311" mass="34500">MARRPFRSRSLPPIEHDGSPHAGAPLRRTRSLSEIPRQETNHLAHFLDSPITEGLLQTVVNTVEGMVDAPLADVLHGSLLSFVGTIVDTACMTRAQVIRAIIIMERLGKILPHLPIGDLSRLGITSNPDSEFDLIGLPGCYHRIAIAVLTTSREHLTGVALGNQEWHTIIRDVFSDEEILEMQVQPLLDVVGLDIYVSDEDIIDRCYMVIYPAQDRRSCLPPRKLHRVIKYIYGLGVAPPACPTPEPVDSPIWEKEEAATIDPNDACSSEDFSDVCSDEDLSSDDDFNEVIPHDGNDCTPHDDLKDVNFQN</sequence>
<organism evidence="2 3">
    <name type="scientific">Serendipita vermifera MAFF 305830</name>
    <dbReference type="NCBI Taxonomy" id="933852"/>
    <lineage>
        <taxon>Eukaryota</taxon>
        <taxon>Fungi</taxon>
        <taxon>Dikarya</taxon>
        <taxon>Basidiomycota</taxon>
        <taxon>Agaricomycotina</taxon>
        <taxon>Agaricomycetes</taxon>
        <taxon>Sebacinales</taxon>
        <taxon>Serendipitaceae</taxon>
        <taxon>Serendipita</taxon>
    </lineage>
</organism>
<dbReference type="OrthoDB" id="10250320at2759"/>
<feature type="compositionally biased region" description="Acidic residues" evidence="1">
    <location>
        <begin position="271"/>
        <end position="288"/>
    </location>
</feature>
<protein>
    <submittedName>
        <fullName evidence="2">Uncharacterized protein</fullName>
    </submittedName>
</protein>
<feature type="region of interest" description="Disordered" evidence="1">
    <location>
        <begin position="1"/>
        <end position="26"/>
    </location>
</feature>
<feature type="region of interest" description="Disordered" evidence="1">
    <location>
        <begin position="263"/>
        <end position="311"/>
    </location>
</feature>
<gene>
    <name evidence="2" type="ORF">M408DRAFT_24753</name>
</gene>
<dbReference type="AlphaFoldDB" id="A0A0C3B735"/>
<reference evidence="3" key="2">
    <citation type="submission" date="2015-01" db="EMBL/GenBank/DDBJ databases">
        <title>Evolutionary Origins and Diversification of the Mycorrhizal Mutualists.</title>
        <authorList>
            <consortium name="DOE Joint Genome Institute"/>
            <consortium name="Mycorrhizal Genomics Consortium"/>
            <person name="Kohler A."/>
            <person name="Kuo A."/>
            <person name="Nagy L.G."/>
            <person name="Floudas D."/>
            <person name="Copeland A."/>
            <person name="Barry K.W."/>
            <person name="Cichocki N."/>
            <person name="Veneault-Fourrey C."/>
            <person name="LaButti K."/>
            <person name="Lindquist E.A."/>
            <person name="Lipzen A."/>
            <person name="Lundell T."/>
            <person name="Morin E."/>
            <person name="Murat C."/>
            <person name="Riley R."/>
            <person name="Ohm R."/>
            <person name="Sun H."/>
            <person name="Tunlid A."/>
            <person name="Henrissat B."/>
            <person name="Grigoriev I.V."/>
            <person name="Hibbett D.S."/>
            <person name="Martin F."/>
        </authorList>
    </citation>
    <scope>NUCLEOTIDE SEQUENCE [LARGE SCALE GENOMIC DNA]</scope>
    <source>
        <strain evidence="3">MAFF 305830</strain>
    </source>
</reference>
<accession>A0A0C3B735</accession>
<dbReference type="HOGENOM" id="CLU_894762_0_0_1"/>
<dbReference type="EMBL" id="KN824300">
    <property type="protein sequence ID" value="KIM27286.1"/>
    <property type="molecule type" value="Genomic_DNA"/>
</dbReference>
<evidence type="ECO:0000313" key="3">
    <source>
        <dbReference type="Proteomes" id="UP000054097"/>
    </source>
</evidence>
<keyword evidence="3" id="KW-1185">Reference proteome</keyword>
<dbReference type="Proteomes" id="UP000054097">
    <property type="component" value="Unassembled WGS sequence"/>
</dbReference>